<sequence length="462" mass="50733">MATINPQRQHCCAMWLAAVVILCQLHPLTATVSSIIRDNPRLPGPVGLRNWESLQGSKFTPRHSHATAQFSCPSKTETCLWLTGGYSESHWSGENANADVWWSLDGAEWNQVVELGGDWLQGIGNHDAERGGSRTPFYGRFGHSLSALDADGDGVTDAMILLGGYSPLPSNDVWISADGKDWFFGGFAPWPERAHHGAAVFNGKLYIMGGTPLSNDVWIGTLHRDATQRAGFRMDWKQEDSAQWSPRAGHCVVAKNSAVSVPNATDADVSFSEKLFLIGGISEGAGGTMTRSDIWTSLDGNSWEQVVVQLQGNDDDVFQLGGRAFHGCAAFTVPSEGTTPRLYVTGGGYYGNNMNRVVSALEAYTDTWYSHDGVEWTRVNYEEGTIREDNLFSTNEWTETLRNGRTMYRGKWGHTVEVLKRPNKRDCHNDGKECEEESKMLVIGGKLEGGPIENTVYSSLSG</sequence>
<accession>K0TRG5</accession>
<feature type="non-terminal residue" evidence="2">
    <location>
        <position position="462"/>
    </location>
</feature>
<evidence type="ECO:0000313" key="2">
    <source>
        <dbReference type="EMBL" id="EJK77757.1"/>
    </source>
</evidence>
<feature type="chain" id="PRO_5003841982" evidence="1">
    <location>
        <begin position="31"/>
        <end position="462"/>
    </location>
</feature>
<dbReference type="PANTHER" id="PTHR23244">
    <property type="entry name" value="KELCH REPEAT DOMAIN"/>
    <property type="match status" value="1"/>
</dbReference>
<gene>
    <name evidence="2" type="ORF">THAOC_00391</name>
</gene>
<protein>
    <submittedName>
        <fullName evidence="2">Uncharacterized protein</fullName>
    </submittedName>
</protein>
<evidence type="ECO:0000313" key="3">
    <source>
        <dbReference type="Proteomes" id="UP000266841"/>
    </source>
</evidence>
<dbReference type="Proteomes" id="UP000266841">
    <property type="component" value="Unassembled WGS sequence"/>
</dbReference>
<dbReference type="OMA" id="PANDIWY"/>
<dbReference type="AlphaFoldDB" id="K0TRG5"/>
<feature type="signal peptide" evidence="1">
    <location>
        <begin position="1"/>
        <end position="30"/>
    </location>
</feature>
<keyword evidence="3" id="KW-1185">Reference proteome</keyword>
<dbReference type="InterPro" id="IPR015915">
    <property type="entry name" value="Kelch-typ_b-propeller"/>
</dbReference>
<dbReference type="OrthoDB" id="59517at2759"/>
<dbReference type="Gene3D" id="2.120.10.80">
    <property type="entry name" value="Kelch-type beta propeller"/>
    <property type="match status" value="2"/>
</dbReference>
<keyword evidence="1" id="KW-0732">Signal</keyword>
<comment type="caution">
    <text evidence="2">The sequence shown here is derived from an EMBL/GenBank/DDBJ whole genome shotgun (WGS) entry which is preliminary data.</text>
</comment>
<evidence type="ECO:0000256" key="1">
    <source>
        <dbReference type="SAM" id="SignalP"/>
    </source>
</evidence>
<reference evidence="2 3" key="1">
    <citation type="journal article" date="2012" name="Genome Biol.">
        <title>Genome and low-iron response of an oceanic diatom adapted to chronic iron limitation.</title>
        <authorList>
            <person name="Lommer M."/>
            <person name="Specht M."/>
            <person name="Roy A.S."/>
            <person name="Kraemer L."/>
            <person name="Andreson R."/>
            <person name="Gutowska M.A."/>
            <person name="Wolf J."/>
            <person name="Bergner S.V."/>
            <person name="Schilhabel M.B."/>
            <person name="Klostermeier U.C."/>
            <person name="Beiko R.G."/>
            <person name="Rosenstiel P."/>
            <person name="Hippler M."/>
            <person name="Laroche J."/>
        </authorList>
    </citation>
    <scope>NUCLEOTIDE SEQUENCE [LARGE SCALE GENOMIC DNA]</scope>
    <source>
        <strain evidence="2 3">CCMP1005</strain>
    </source>
</reference>
<organism evidence="2 3">
    <name type="scientific">Thalassiosira oceanica</name>
    <name type="common">Marine diatom</name>
    <dbReference type="NCBI Taxonomy" id="159749"/>
    <lineage>
        <taxon>Eukaryota</taxon>
        <taxon>Sar</taxon>
        <taxon>Stramenopiles</taxon>
        <taxon>Ochrophyta</taxon>
        <taxon>Bacillariophyta</taxon>
        <taxon>Coscinodiscophyceae</taxon>
        <taxon>Thalassiosirophycidae</taxon>
        <taxon>Thalassiosirales</taxon>
        <taxon>Thalassiosiraceae</taxon>
        <taxon>Thalassiosira</taxon>
    </lineage>
</organism>
<dbReference type="EMBL" id="AGNL01000450">
    <property type="protein sequence ID" value="EJK77757.1"/>
    <property type="molecule type" value="Genomic_DNA"/>
</dbReference>
<proteinExistence type="predicted"/>
<name>K0TRG5_THAOC</name>
<dbReference type="SUPFAM" id="SSF117281">
    <property type="entry name" value="Kelch motif"/>
    <property type="match status" value="1"/>
</dbReference>
<dbReference type="eggNOG" id="ENOG502RWYF">
    <property type="taxonomic scope" value="Eukaryota"/>
</dbReference>